<dbReference type="Pfam" id="PF00583">
    <property type="entry name" value="Acetyltransf_1"/>
    <property type="match status" value="1"/>
</dbReference>
<dbReference type="InterPro" id="IPR016181">
    <property type="entry name" value="Acyl_CoA_acyltransferase"/>
</dbReference>
<protein>
    <submittedName>
        <fullName evidence="2">Acetyltransferase (GNAT) family protein</fullName>
    </submittedName>
</protein>
<organism evidence="2 3">
    <name type="scientific">Anaerocolumna aminovalerica</name>
    <dbReference type="NCBI Taxonomy" id="1527"/>
    <lineage>
        <taxon>Bacteria</taxon>
        <taxon>Bacillati</taxon>
        <taxon>Bacillota</taxon>
        <taxon>Clostridia</taxon>
        <taxon>Lachnospirales</taxon>
        <taxon>Lachnospiraceae</taxon>
        <taxon>Anaerocolumna</taxon>
    </lineage>
</organism>
<accession>A0A1I5GUX0</accession>
<evidence type="ECO:0000313" key="3">
    <source>
        <dbReference type="Proteomes" id="UP000198806"/>
    </source>
</evidence>
<reference evidence="2 3" key="1">
    <citation type="submission" date="2016-10" db="EMBL/GenBank/DDBJ databases">
        <authorList>
            <person name="de Groot N.N."/>
        </authorList>
    </citation>
    <scope>NUCLEOTIDE SEQUENCE [LARGE SCALE GENOMIC DNA]</scope>
    <source>
        <strain evidence="2 3">DSM 1283</strain>
    </source>
</reference>
<dbReference type="Proteomes" id="UP000198806">
    <property type="component" value="Unassembled WGS sequence"/>
</dbReference>
<dbReference type="PROSITE" id="PS51186">
    <property type="entry name" value="GNAT"/>
    <property type="match status" value="2"/>
</dbReference>
<gene>
    <name evidence="2" type="ORF">SAMN04489757_12270</name>
</gene>
<evidence type="ECO:0000313" key="2">
    <source>
        <dbReference type="EMBL" id="SFO39727.1"/>
    </source>
</evidence>
<dbReference type="EMBL" id="FOWD01000022">
    <property type="protein sequence ID" value="SFO39727.1"/>
    <property type="molecule type" value="Genomic_DNA"/>
</dbReference>
<feature type="domain" description="N-acetyltransferase" evidence="1">
    <location>
        <begin position="168"/>
        <end position="303"/>
    </location>
</feature>
<dbReference type="OrthoDB" id="9790865at2"/>
<proteinExistence type="predicted"/>
<dbReference type="AlphaFoldDB" id="A0A1I5GUX0"/>
<keyword evidence="3" id="KW-1185">Reference proteome</keyword>
<dbReference type="SUPFAM" id="SSF55729">
    <property type="entry name" value="Acyl-CoA N-acyltransferases (Nat)"/>
    <property type="match status" value="2"/>
</dbReference>
<sequence length="303" mass="35054">MKVRTINLEDVAQFEQIGMGADNKSILNLNKWLDAGRTKLEWCFVIEEEGQFLGRVIYGIFEEQPYDLKIWQIKIDTAYDLLEVGNKLLTDSIMALKPKGFRTLEYHLYSTASEVFETYQYLFKKQGFHIVQEKKSYEANQVHHVETAKRLYYKTMQEVGEEAFIDAIEMVTEGTLDREDLASIMSYGSKQAAALYYQLLKEIDFNETWWRMAYNLTGEFVGLVVPQKFSETRGAINYIGVTPAQRGNGYINDLLWEGSRLMTEDGIQSLIADIDVQNHPLEKALELLGYQYKRSLLTLKLDL</sequence>
<name>A0A1I5GUX0_9FIRM</name>
<dbReference type="RefSeq" id="WP_091687294.1">
    <property type="nucleotide sequence ID" value="NZ_BAABFM010000004.1"/>
</dbReference>
<evidence type="ECO:0000259" key="1">
    <source>
        <dbReference type="PROSITE" id="PS51186"/>
    </source>
</evidence>
<dbReference type="GO" id="GO:0016747">
    <property type="term" value="F:acyltransferase activity, transferring groups other than amino-acyl groups"/>
    <property type="evidence" value="ECO:0007669"/>
    <property type="project" value="InterPro"/>
</dbReference>
<feature type="domain" description="N-acetyltransferase" evidence="1">
    <location>
        <begin position="1"/>
        <end position="152"/>
    </location>
</feature>
<keyword evidence="2" id="KW-0808">Transferase</keyword>
<dbReference type="STRING" id="1527.SAMN04489757_12270"/>
<dbReference type="Gene3D" id="3.40.630.30">
    <property type="match status" value="2"/>
</dbReference>
<dbReference type="InterPro" id="IPR000182">
    <property type="entry name" value="GNAT_dom"/>
</dbReference>